<dbReference type="InterPro" id="IPR016047">
    <property type="entry name" value="M23ase_b-sheet_dom"/>
</dbReference>
<dbReference type="Gene3D" id="3.10.350.10">
    <property type="entry name" value="LysM domain"/>
    <property type="match status" value="1"/>
</dbReference>
<dbReference type="PROSITE" id="PS51782">
    <property type="entry name" value="LYSM"/>
    <property type="match status" value="1"/>
</dbReference>
<keyword evidence="5" id="KW-1185">Reference proteome</keyword>
<dbReference type="PANTHER" id="PTHR21666">
    <property type="entry name" value="PEPTIDASE-RELATED"/>
    <property type="match status" value="1"/>
</dbReference>
<dbReference type="InterPro" id="IPR050570">
    <property type="entry name" value="Cell_wall_metabolism_enzyme"/>
</dbReference>
<dbReference type="Pfam" id="PF01476">
    <property type="entry name" value="LysM"/>
    <property type="match status" value="1"/>
</dbReference>
<dbReference type="InterPro" id="IPR036779">
    <property type="entry name" value="LysM_dom_sf"/>
</dbReference>
<dbReference type="PROSITE" id="PS51257">
    <property type="entry name" value="PROKAR_LIPOPROTEIN"/>
    <property type="match status" value="1"/>
</dbReference>
<protein>
    <submittedName>
        <fullName evidence="4">Lipoprotein NlpD</fullName>
    </submittedName>
</protein>
<feature type="compositionally biased region" description="Low complexity" evidence="2">
    <location>
        <begin position="112"/>
        <end position="134"/>
    </location>
</feature>
<evidence type="ECO:0000259" key="3">
    <source>
        <dbReference type="PROSITE" id="PS51782"/>
    </source>
</evidence>
<dbReference type="AlphaFoldDB" id="A0A4R3I4C9"/>
<reference evidence="4 5" key="1">
    <citation type="submission" date="2019-03" db="EMBL/GenBank/DDBJ databases">
        <title>Genomic Encyclopedia of Archaeal and Bacterial Type Strains, Phase II (KMG-II): from individual species to whole genera.</title>
        <authorList>
            <person name="Goeker M."/>
        </authorList>
    </citation>
    <scope>NUCLEOTIDE SEQUENCE [LARGE SCALE GENOMIC DNA]</scope>
    <source>
        <strain evidence="4 5">DSM 15388</strain>
    </source>
</reference>
<dbReference type="SUPFAM" id="SSF51261">
    <property type="entry name" value="Duplicated hybrid motif"/>
    <property type="match status" value="1"/>
</dbReference>
<dbReference type="Pfam" id="PF01551">
    <property type="entry name" value="Peptidase_M23"/>
    <property type="match status" value="1"/>
</dbReference>
<dbReference type="Proteomes" id="UP000295793">
    <property type="component" value="Unassembled WGS sequence"/>
</dbReference>
<accession>A0A4R3I4C9</accession>
<dbReference type="GO" id="GO:0004222">
    <property type="term" value="F:metalloendopeptidase activity"/>
    <property type="evidence" value="ECO:0007669"/>
    <property type="project" value="TreeGrafter"/>
</dbReference>
<dbReference type="InterPro" id="IPR018392">
    <property type="entry name" value="LysM"/>
</dbReference>
<evidence type="ECO:0000256" key="2">
    <source>
        <dbReference type="SAM" id="MobiDB-lite"/>
    </source>
</evidence>
<comment type="similarity">
    <text evidence="1">Belongs to the E.coli NlpD/Haemophilus LppB family.</text>
</comment>
<dbReference type="GO" id="GO:0009279">
    <property type="term" value="C:cell outer membrane"/>
    <property type="evidence" value="ECO:0007669"/>
    <property type="project" value="TreeGrafter"/>
</dbReference>
<dbReference type="EMBL" id="SLZR01000008">
    <property type="protein sequence ID" value="TCS40735.1"/>
    <property type="molecule type" value="Genomic_DNA"/>
</dbReference>
<dbReference type="CDD" id="cd00118">
    <property type="entry name" value="LysM"/>
    <property type="match status" value="1"/>
</dbReference>
<feature type="domain" description="LysM" evidence="3">
    <location>
        <begin position="55"/>
        <end position="99"/>
    </location>
</feature>
<organism evidence="4 5">
    <name type="scientific">Reinekea marinisedimentorum</name>
    <dbReference type="NCBI Taxonomy" id="230495"/>
    <lineage>
        <taxon>Bacteria</taxon>
        <taxon>Pseudomonadati</taxon>
        <taxon>Pseudomonadota</taxon>
        <taxon>Gammaproteobacteria</taxon>
        <taxon>Oceanospirillales</taxon>
        <taxon>Saccharospirillaceae</taxon>
        <taxon>Reinekea</taxon>
    </lineage>
</organism>
<evidence type="ECO:0000313" key="5">
    <source>
        <dbReference type="Proteomes" id="UP000295793"/>
    </source>
</evidence>
<evidence type="ECO:0000256" key="1">
    <source>
        <dbReference type="ARBA" id="ARBA00038420"/>
    </source>
</evidence>
<dbReference type="InterPro" id="IPR011055">
    <property type="entry name" value="Dup_hybrid_motif"/>
</dbReference>
<proteinExistence type="inferred from homology"/>
<name>A0A4R3I4C9_9GAMM</name>
<comment type="caution">
    <text evidence="4">The sequence shown here is derived from an EMBL/GenBank/DDBJ whole genome shotgun (WGS) entry which is preliminary data.</text>
</comment>
<sequence>MFCVSKNSIVFVIILMLTSCLNSERYASLEKRGTPDWQQTKPAAKSVQPSNYRPDYYLVKPGDTLYSIAFRFGLDYKKLAKANGIGSDFRIFEGQSLKLSEQIPVSKTASASVKTTKTTKNSSVQNSVTNTNSQKNDASVKASLNDKSKAASWVWPHDGKIVRAFSSRVSDRKGIDIGGRIGDSVVAAATGTVVYAGDGLPGYGNLIIVEHTNSFLSAYAFTERILVNEKDSVAAGQKIATMGKQGDQPGLHFEIRQDGKPVNPIQYLPKR</sequence>
<dbReference type="PANTHER" id="PTHR21666:SF263">
    <property type="entry name" value="MUREIN HYDROLASE ACTIVATOR NLPD"/>
    <property type="match status" value="1"/>
</dbReference>
<keyword evidence="4" id="KW-0449">Lipoprotein</keyword>
<dbReference type="CDD" id="cd12797">
    <property type="entry name" value="M23_peptidase"/>
    <property type="match status" value="1"/>
</dbReference>
<dbReference type="Gene3D" id="2.70.70.10">
    <property type="entry name" value="Glucose Permease (Domain IIA)"/>
    <property type="match status" value="1"/>
</dbReference>
<evidence type="ECO:0000313" key="4">
    <source>
        <dbReference type="EMBL" id="TCS40735.1"/>
    </source>
</evidence>
<gene>
    <name evidence="4" type="ORF">BCF53_10892</name>
</gene>
<dbReference type="SMART" id="SM00257">
    <property type="entry name" value="LysM"/>
    <property type="match status" value="1"/>
</dbReference>
<dbReference type="GO" id="GO:0032153">
    <property type="term" value="C:cell division site"/>
    <property type="evidence" value="ECO:0007669"/>
    <property type="project" value="TreeGrafter"/>
</dbReference>
<feature type="region of interest" description="Disordered" evidence="2">
    <location>
        <begin position="112"/>
        <end position="141"/>
    </location>
</feature>